<evidence type="ECO:0000256" key="4">
    <source>
        <dbReference type="ARBA" id="ARBA00023136"/>
    </source>
</evidence>
<evidence type="ECO:0000259" key="6">
    <source>
        <dbReference type="Pfam" id="PF13515"/>
    </source>
</evidence>
<feature type="transmembrane region" description="Helical" evidence="5">
    <location>
        <begin position="133"/>
        <end position="153"/>
    </location>
</feature>
<keyword evidence="2 5" id="KW-0812">Transmembrane</keyword>
<feature type="transmembrane region" description="Helical" evidence="5">
    <location>
        <begin position="436"/>
        <end position="457"/>
    </location>
</feature>
<evidence type="ECO:0000313" key="7">
    <source>
        <dbReference type="EMBL" id="GAA0741119.1"/>
    </source>
</evidence>
<organism evidence="7 8">
    <name type="scientific">Clostridium oceanicum</name>
    <dbReference type="NCBI Taxonomy" id="1543"/>
    <lineage>
        <taxon>Bacteria</taxon>
        <taxon>Bacillati</taxon>
        <taxon>Bacillota</taxon>
        <taxon>Clostridia</taxon>
        <taxon>Eubacteriales</taxon>
        <taxon>Clostridiaceae</taxon>
        <taxon>Clostridium</taxon>
    </lineage>
</organism>
<dbReference type="InterPro" id="IPR049453">
    <property type="entry name" value="Memb_transporter_dom"/>
</dbReference>
<evidence type="ECO:0000256" key="2">
    <source>
        <dbReference type="ARBA" id="ARBA00022692"/>
    </source>
</evidence>
<dbReference type="EMBL" id="BAAACG010000010">
    <property type="protein sequence ID" value="GAA0741119.1"/>
    <property type="molecule type" value="Genomic_DNA"/>
</dbReference>
<feature type="transmembrane region" description="Helical" evidence="5">
    <location>
        <begin position="30"/>
        <end position="48"/>
    </location>
</feature>
<evidence type="ECO:0000313" key="8">
    <source>
        <dbReference type="Proteomes" id="UP001501510"/>
    </source>
</evidence>
<keyword evidence="4 5" id="KW-0472">Membrane</keyword>
<feature type="domain" description="Integral membrane bound transporter" evidence="6">
    <location>
        <begin position="332"/>
        <end position="452"/>
    </location>
</feature>
<evidence type="ECO:0000256" key="3">
    <source>
        <dbReference type="ARBA" id="ARBA00022989"/>
    </source>
</evidence>
<dbReference type="RefSeq" id="WP_343761622.1">
    <property type="nucleotide sequence ID" value="NZ_BAAACG010000010.1"/>
</dbReference>
<gene>
    <name evidence="7" type="ORF">GCM10008906_21890</name>
</gene>
<dbReference type="Pfam" id="PF13515">
    <property type="entry name" value="FUSC_2"/>
    <property type="match status" value="1"/>
</dbReference>
<feature type="transmembrane region" description="Helical" evidence="5">
    <location>
        <begin position="366"/>
        <end position="386"/>
    </location>
</feature>
<comment type="caution">
    <text evidence="7">The sequence shown here is derived from an EMBL/GenBank/DDBJ whole genome shotgun (WGS) entry which is preliminary data.</text>
</comment>
<dbReference type="Proteomes" id="UP001501510">
    <property type="component" value="Unassembled WGS sequence"/>
</dbReference>
<proteinExistence type="predicted"/>
<feature type="transmembrane region" description="Helical" evidence="5">
    <location>
        <begin position="324"/>
        <end position="346"/>
    </location>
</feature>
<protein>
    <recommendedName>
        <fullName evidence="6">Integral membrane bound transporter domain-containing protein</fullName>
    </recommendedName>
</protein>
<feature type="transmembrane region" description="Helical" evidence="5">
    <location>
        <begin position="83"/>
        <end position="101"/>
    </location>
</feature>
<comment type="subcellular location">
    <subcellularLocation>
        <location evidence="1">Membrane</location>
        <topology evidence="1">Multi-pass membrane protein</topology>
    </subcellularLocation>
</comment>
<accession>A0ABN1JJG9</accession>
<reference evidence="7 8" key="1">
    <citation type="journal article" date="2019" name="Int. J. Syst. Evol. Microbiol.">
        <title>The Global Catalogue of Microorganisms (GCM) 10K type strain sequencing project: providing services to taxonomists for standard genome sequencing and annotation.</title>
        <authorList>
            <consortium name="The Broad Institute Genomics Platform"/>
            <consortium name="The Broad Institute Genome Sequencing Center for Infectious Disease"/>
            <person name="Wu L."/>
            <person name="Ma J."/>
        </authorList>
    </citation>
    <scope>NUCLEOTIDE SEQUENCE [LARGE SCALE GENOMIC DNA]</scope>
    <source>
        <strain evidence="7 8">JCM 1407</strain>
    </source>
</reference>
<evidence type="ECO:0000256" key="5">
    <source>
        <dbReference type="SAM" id="Phobius"/>
    </source>
</evidence>
<keyword evidence="3 5" id="KW-1133">Transmembrane helix</keyword>
<name>A0ABN1JJG9_9CLOT</name>
<evidence type="ECO:0000256" key="1">
    <source>
        <dbReference type="ARBA" id="ARBA00004141"/>
    </source>
</evidence>
<keyword evidence="8" id="KW-1185">Reference proteome</keyword>
<feature type="transmembrane region" description="Helical" evidence="5">
    <location>
        <begin position="393"/>
        <end position="424"/>
    </location>
</feature>
<sequence length="609" mass="70634">MKLSKNNFITSTKICSALLFIFLVEYGFLGIYPALLGALAGLHCYFVNSKGFYKKRILTRSIKILICSNIALLLKYITMQNEAYCLITTFLFTAIIVFFSFDEHMKGFMNHRPILFIFVYSIYSKTSPNAKDIIAVSLAVIIACIITMLMHNLDLNKNMKKSIEDYIEKCIKEVRSHKENLDVEKAQTDSYEAYKNFLSEFYKSSYRWLLSSSYGKLLFEFALYLHNFMENIRFTIKYKNITDEKYDELEKFLIALKKGETPKFKFVKTTEKLAHILLEKRKSICDITDESSEKKYTHHNEHFTSWLKDNINFNTLRMKYTLKVAITLTIGVFVSFHYFMGKPIWIPITMLPLLLPSKNSTNSTTFNRIIGTFLGVAITFIILPLIPNLYGQIFLAILGLFGAFVMLGIHYIGVITFITITAIIINLPAASTTTLYFQRALYTVAAGLIVVIMEWIFSDRHNKTIKKTLIQIIENDILIIRGIRTLHKTKKEYHIDDFIMKAYLYRDLIHPRFQHSEISKERKLIKISIIFIETLTFLYSREKNGYITAPYDTELLLIEDILNKYILMLKGEKVVFPKKEELKALQDNVSEISVHTLLGLVICCVDEVN</sequence>